<dbReference type="Pfam" id="PF13160">
    <property type="entry name" value="DUF3995"/>
    <property type="match status" value="1"/>
</dbReference>
<feature type="transmembrane region" description="Helical" evidence="1">
    <location>
        <begin position="84"/>
        <end position="103"/>
    </location>
</feature>
<dbReference type="Proteomes" id="UP000603865">
    <property type="component" value="Unassembled WGS sequence"/>
</dbReference>
<proteinExistence type="predicted"/>
<dbReference type="RefSeq" id="WP_189093446.1">
    <property type="nucleotide sequence ID" value="NZ_BMQL01000069.1"/>
</dbReference>
<reference evidence="2" key="1">
    <citation type="journal article" date="2014" name="Int. J. Syst. Evol. Microbiol.">
        <title>Complete genome sequence of Corynebacterium casei LMG S-19264T (=DSM 44701T), isolated from a smear-ripened cheese.</title>
        <authorList>
            <consortium name="US DOE Joint Genome Institute (JGI-PGF)"/>
            <person name="Walter F."/>
            <person name="Albersmeier A."/>
            <person name="Kalinowski J."/>
            <person name="Ruckert C."/>
        </authorList>
    </citation>
    <scope>NUCLEOTIDE SEQUENCE</scope>
    <source>
        <strain evidence="2">JCM 31311</strain>
    </source>
</reference>
<comment type="caution">
    <text evidence="2">The sequence shown here is derived from an EMBL/GenBank/DDBJ whole genome shotgun (WGS) entry which is preliminary data.</text>
</comment>
<dbReference type="AlphaFoldDB" id="A0A918FG47"/>
<reference evidence="2" key="2">
    <citation type="submission" date="2020-09" db="EMBL/GenBank/DDBJ databases">
        <authorList>
            <person name="Sun Q."/>
            <person name="Ohkuma M."/>
        </authorList>
    </citation>
    <scope>NUCLEOTIDE SEQUENCE</scope>
    <source>
        <strain evidence="2">JCM 31311</strain>
    </source>
</reference>
<feature type="transmembrane region" description="Helical" evidence="1">
    <location>
        <begin position="12"/>
        <end position="31"/>
    </location>
</feature>
<sequence length="144" mass="14826">MGNLPAETVALALGLIAGLHVYWGVGGVWPGRDAQSLARTVVGGPPGMKPPPLLACVAVAGLLLVAAGLLLMTGGVWATWLPTWLLRLGTAGVAAVLLLRGVAGYFMQRIRPAPAGTPFVRLNLLIYSPLCLLLGGLTVWALLG</sequence>
<evidence type="ECO:0008006" key="4">
    <source>
        <dbReference type="Google" id="ProtNLM"/>
    </source>
</evidence>
<evidence type="ECO:0000313" key="2">
    <source>
        <dbReference type="EMBL" id="GGR35728.1"/>
    </source>
</evidence>
<keyword evidence="1" id="KW-1133">Transmembrane helix</keyword>
<accession>A0A918FG47</accession>
<dbReference type="InterPro" id="IPR025058">
    <property type="entry name" value="DUF3995"/>
</dbReference>
<feature type="transmembrane region" description="Helical" evidence="1">
    <location>
        <begin position="52"/>
        <end position="78"/>
    </location>
</feature>
<keyword evidence="3" id="KW-1185">Reference proteome</keyword>
<keyword evidence="1" id="KW-0472">Membrane</keyword>
<dbReference type="EMBL" id="BMQL01000069">
    <property type="protein sequence ID" value="GGR35728.1"/>
    <property type="molecule type" value="Genomic_DNA"/>
</dbReference>
<gene>
    <name evidence="2" type="ORF">GCM10008957_52000</name>
</gene>
<organism evidence="2 3">
    <name type="scientific">Deinococcus ruber</name>
    <dbReference type="NCBI Taxonomy" id="1848197"/>
    <lineage>
        <taxon>Bacteria</taxon>
        <taxon>Thermotogati</taxon>
        <taxon>Deinococcota</taxon>
        <taxon>Deinococci</taxon>
        <taxon>Deinococcales</taxon>
        <taxon>Deinococcaceae</taxon>
        <taxon>Deinococcus</taxon>
    </lineage>
</organism>
<name>A0A918FG47_9DEIO</name>
<keyword evidence="1" id="KW-0812">Transmembrane</keyword>
<protein>
    <recommendedName>
        <fullName evidence="4">DUF3995 domain-containing protein</fullName>
    </recommendedName>
</protein>
<feature type="transmembrane region" description="Helical" evidence="1">
    <location>
        <begin position="124"/>
        <end position="143"/>
    </location>
</feature>
<evidence type="ECO:0000256" key="1">
    <source>
        <dbReference type="SAM" id="Phobius"/>
    </source>
</evidence>
<evidence type="ECO:0000313" key="3">
    <source>
        <dbReference type="Proteomes" id="UP000603865"/>
    </source>
</evidence>